<dbReference type="Pfam" id="PF00046">
    <property type="entry name" value="Homeodomain"/>
    <property type="match status" value="1"/>
</dbReference>
<dbReference type="InterPro" id="IPR001356">
    <property type="entry name" value="HD"/>
</dbReference>
<feature type="compositionally biased region" description="Low complexity" evidence="7">
    <location>
        <begin position="587"/>
        <end position="600"/>
    </location>
</feature>
<keyword evidence="10" id="KW-1185">Reference proteome</keyword>
<dbReference type="EMBL" id="JAQQWP010000009">
    <property type="protein sequence ID" value="KAK8101232.1"/>
    <property type="molecule type" value="Genomic_DNA"/>
</dbReference>
<dbReference type="PANTHER" id="PTHR24208:SF166">
    <property type="entry name" value="LIM HOMEOBOX TRANSCRIPTION FACTOR 1 ALPHA, ISOFORM B"/>
    <property type="match status" value="1"/>
</dbReference>
<evidence type="ECO:0000256" key="6">
    <source>
        <dbReference type="RuleBase" id="RU000682"/>
    </source>
</evidence>
<protein>
    <recommendedName>
        <fullName evidence="8">Homeobox domain-containing protein</fullName>
    </recommendedName>
</protein>
<dbReference type="Proteomes" id="UP001392437">
    <property type="component" value="Unassembled WGS sequence"/>
</dbReference>
<sequence>MSNFDSSLTTQPEWQGHYSFLPPGESNLFNQSFEQGSGSNGNETSAQQQRPGSAPTAQGAPASPHGHGRSLDPLGLRAPKVESPTQESSDPRIAPSYRVKGEPARDESTTVTEASRLTHEPAAVSPSGTQAHGTGEGSGENDDLSLGKEEDDDVLDDDEMDEGEVDPNAPPQTAAERTAARRKMKRFRLTHQQTRFLMSEFAKQPHPDAAHRERLSREIPGLSPRQVQVWFQNRRAKIKRLTADDRDRMIKMRAVPDDFDNVQALHSPYGAVHTLGTPITPLRSDAEEHMSPTGLSPGFGSLGFASSGPLGHPDILSPLSPPSTDRGAYYSSHLASPMSSGPRTSNPFARQNSLETGMPMHSSRQPIRPLQPLQLRETMSRSRSENLQSPLRSSMSWKGDNIDFSSYQPGSSSPVAGNRHQPVYQPDQMSGGAGSSMGYDSGSYSSNPVQSPTSHMGYPSLHNSALQPPPQTRSRLRAASATLPLGLDLRTQYRSVSGLQPTGAASMTPRSATTAPYGGSSSYTTSFPSAPLSAPIEFSLPRTPGSRPVHDYSMPQISAPIAPPHDFSQALHGNMASPTSRTPMRDSFGSSSLASGQSRTSNDRSDEYSQDSYGSASSALKRKRSLSISQGGHAGPGPQPYGHST</sequence>
<dbReference type="InterPro" id="IPR050453">
    <property type="entry name" value="LIM_Homeobox_TF"/>
</dbReference>
<feature type="region of interest" description="Disordered" evidence="7">
    <location>
        <begin position="1"/>
        <end position="184"/>
    </location>
</feature>
<dbReference type="SMART" id="SM00389">
    <property type="entry name" value="HOX"/>
    <property type="match status" value="1"/>
</dbReference>
<keyword evidence="3 5" id="KW-0371">Homeobox</keyword>
<feature type="region of interest" description="Disordered" evidence="7">
    <location>
        <begin position="538"/>
        <end position="645"/>
    </location>
</feature>
<feature type="region of interest" description="Disordered" evidence="7">
    <location>
        <begin position="313"/>
        <end position="475"/>
    </location>
</feature>
<feature type="compositionally biased region" description="Polar residues" evidence="7">
    <location>
        <begin position="1"/>
        <end position="13"/>
    </location>
</feature>
<evidence type="ECO:0000256" key="1">
    <source>
        <dbReference type="ARBA" id="ARBA00004123"/>
    </source>
</evidence>
<dbReference type="GO" id="GO:0000981">
    <property type="term" value="F:DNA-binding transcription factor activity, RNA polymerase II-specific"/>
    <property type="evidence" value="ECO:0007669"/>
    <property type="project" value="TreeGrafter"/>
</dbReference>
<evidence type="ECO:0000313" key="10">
    <source>
        <dbReference type="Proteomes" id="UP001392437"/>
    </source>
</evidence>
<feature type="compositionally biased region" description="Polar residues" evidence="7">
    <location>
        <begin position="385"/>
        <end position="396"/>
    </location>
</feature>
<comment type="subcellular location">
    <subcellularLocation>
        <location evidence="1 5 6">Nucleus</location>
    </subcellularLocation>
</comment>
<dbReference type="SUPFAM" id="SSF46689">
    <property type="entry name" value="Homeodomain-like"/>
    <property type="match status" value="1"/>
</dbReference>
<keyword evidence="2 5" id="KW-0238">DNA-binding</keyword>
<evidence type="ECO:0000256" key="7">
    <source>
        <dbReference type="SAM" id="MobiDB-lite"/>
    </source>
</evidence>
<feature type="compositionally biased region" description="Low complexity" evidence="7">
    <location>
        <begin position="436"/>
        <end position="446"/>
    </location>
</feature>
<evidence type="ECO:0000259" key="8">
    <source>
        <dbReference type="PROSITE" id="PS50071"/>
    </source>
</evidence>
<feature type="DNA-binding region" description="Homeobox" evidence="5">
    <location>
        <begin position="182"/>
        <end position="242"/>
    </location>
</feature>
<gene>
    <name evidence="9" type="ORF">PG999_011606</name>
</gene>
<evidence type="ECO:0000256" key="5">
    <source>
        <dbReference type="PROSITE-ProRule" id="PRU00108"/>
    </source>
</evidence>
<accession>A0AAW0QKY6</accession>
<evidence type="ECO:0000256" key="3">
    <source>
        <dbReference type="ARBA" id="ARBA00023155"/>
    </source>
</evidence>
<evidence type="ECO:0000256" key="4">
    <source>
        <dbReference type="ARBA" id="ARBA00023242"/>
    </source>
</evidence>
<comment type="caution">
    <text evidence="9">The sequence shown here is derived from an EMBL/GenBank/DDBJ whole genome shotgun (WGS) entry which is preliminary data.</text>
</comment>
<name>A0AAW0QKY6_9PEZI</name>
<feature type="compositionally biased region" description="Polar residues" evidence="7">
    <location>
        <begin position="333"/>
        <end position="355"/>
    </location>
</feature>
<dbReference type="AlphaFoldDB" id="A0AAW0QKY6"/>
<reference evidence="9 10" key="1">
    <citation type="submission" date="2023-01" db="EMBL/GenBank/DDBJ databases">
        <title>Analysis of 21 Apiospora genomes using comparative genomics revels a genus with tremendous synthesis potential of carbohydrate active enzymes and secondary metabolites.</title>
        <authorList>
            <person name="Sorensen T."/>
        </authorList>
    </citation>
    <scope>NUCLEOTIDE SEQUENCE [LARGE SCALE GENOMIC DNA]</scope>
    <source>
        <strain evidence="9 10">CBS 117206</strain>
    </source>
</reference>
<feature type="compositionally biased region" description="Acidic residues" evidence="7">
    <location>
        <begin position="139"/>
        <end position="165"/>
    </location>
</feature>
<evidence type="ECO:0000256" key="2">
    <source>
        <dbReference type="ARBA" id="ARBA00023125"/>
    </source>
</evidence>
<evidence type="ECO:0000313" key="9">
    <source>
        <dbReference type="EMBL" id="KAK8101232.1"/>
    </source>
</evidence>
<proteinExistence type="predicted"/>
<dbReference type="GO" id="GO:0005634">
    <property type="term" value="C:nucleus"/>
    <property type="evidence" value="ECO:0007669"/>
    <property type="project" value="UniProtKB-SubCell"/>
</dbReference>
<dbReference type="PANTHER" id="PTHR24208">
    <property type="entry name" value="LIM/HOMEOBOX PROTEIN LHX"/>
    <property type="match status" value="1"/>
</dbReference>
<dbReference type="Gene3D" id="1.10.10.60">
    <property type="entry name" value="Homeodomain-like"/>
    <property type="match status" value="1"/>
</dbReference>
<dbReference type="InterPro" id="IPR009057">
    <property type="entry name" value="Homeodomain-like_sf"/>
</dbReference>
<keyword evidence="4 5" id="KW-0539">Nucleus</keyword>
<feature type="domain" description="Homeobox" evidence="8">
    <location>
        <begin position="180"/>
        <end position="241"/>
    </location>
</feature>
<feature type="region of interest" description="Disordered" evidence="7">
    <location>
        <begin position="499"/>
        <end position="526"/>
    </location>
</feature>
<dbReference type="GO" id="GO:0000977">
    <property type="term" value="F:RNA polymerase II transcription regulatory region sequence-specific DNA binding"/>
    <property type="evidence" value="ECO:0007669"/>
    <property type="project" value="TreeGrafter"/>
</dbReference>
<organism evidence="9 10">
    <name type="scientific">Apiospora kogelbergensis</name>
    <dbReference type="NCBI Taxonomy" id="1337665"/>
    <lineage>
        <taxon>Eukaryota</taxon>
        <taxon>Fungi</taxon>
        <taxon>Dikarya</taxon>
        <taxon>Ascomycota</taxon>
        <taxon>Pezizomycotina</taxon>
        <taxon>Sordariomycetes</taxon>
        <taxon>Xylariomycetidae</taxon>
        <taxon>Amphisphaeriales</taxon>
        <taxon>Apiosporaceae</taxon>
        <taxon>Apiospora</taxon>
    </lineage>
</organism>
<feature type="compositionally biased region" description="Polar residues" evidence="7">
    <location>
        <begin position="403"/>
        <end position="415"/>
    </location>
</feature>
<feature type="compositionally biased region" description="Polar residues" evidence="7">
    <location>
        <begin position="27"/>
        <end position="51"/>
    </location>
</feature>
<feature type="compositionally biased region" description="Basic and acidic residues" evidence="7">
    <location>
        <begin position="99"/>
        <end position="108"/>
    </location>
</feature>
<dbReference type="PROSITE" id="PS50071">
    <property type="entry name" value="HOMEOBOX_2"/>
    <property type="match status" value="1"/>
</dbReference>
<dbReference type="CDD" id="cd00086">
    <property type="entry name" value="homeodomain"/>
    <property type="match status" value="1"/>
</dbReference>